<proteinExistence type="predicted"/>
<dbReference type="KEGG" id="hadh:FRZ61_49160"/>
<accession>A0A5J6N7U4</accession>
<sequence>MPSPEIAISGDIEPHAHLLSVPSEDQLLYKMMTLENLIRSIEGRYLHFNRVDSYFDFQGADHHDGEQLPGDRQGNAAARFEKSPEFSAAHYYDQSRARTYASCFSTENSAFIWNNYATDGNKGKVCLVFDFGKLRATLNSTLSPNQAALIADGARCHQIFSINYGLVDYVDWNSHRANVPVLPNPICYTFIKAKEFSDEKELRIALSAFGLGRFELNNGNELQFPRSLQMAFSYHAAFANGTIKSIETGQDCDRDFLESELCRLRINPVPAPTTS</sequence>
<name>A0A5J6N7U4_9PROT</name>
<evidence type="ECO:0000313" key="1">
    <source>
        <dbReference type="EMBL" id="QEX24973.1"/>
    </source>
</evidence>
<gene>
    <name evidence="1" type="ORF">FRZ61_49160</name>
</gene>
<dbReference type="Proteomes" id="UP000325797">
    <property type="component" value="Chromosome"/>
</dbReference>
<protein>
    <recommendedName>
        <fullName evidence="3">DUF2971 domain-containing protein</fullName>
    </recommendedName>
</protein>
<reference evidence="1 2" key="1">
    <citation type="submission" date="2019-08" db="EMBL/GenBank/DDBJ databases">
        <title>Hyperibacter terrae gen. nov., sp. nov. and Hyperibacter viscosus sp. nov., two new members in the family Rhodospirillaceae isolated from the rhizosphere of Hypericum perforatum.</title>
        <authorList>
            <person name="Noviana Z."/>
        </authorList>
    </citation>
    <scope>NUCLEOTIDE SEQUENCE [LARGE SCALE GENOMIC DNA]</scope>
    <source>
        <strain evidence="1 2">R5959</strain>
    </source>
</reference>
<dbReference type="AlphaFoldDB" id="A0A5J6N7U4"/>
<dbReference type="EMBL" id="CP042582">
    <property type="protein sequence ID" value="QEX24973.1"/>
    <property type="molecule type" value="Genomic_DNA"/>
</dbReference>
<organism evidence="1 2">
    <name type="scientific">Hypericibacter adhaerens</name>
    <dbReference type="NCBI Taxonomy" id="2602016"/>
    <lineage>
        <taxon>Bacteria</taxon>
        <taxon>Pseudomonadati</taxon>
        <taxon>Pseudomonadota</taxon>
        <taxon>Alphaproteobacteria</taxon>
        <taxon>Rhodospirillales</taxon>
        <taxon>Dongiaceae</taxon>
        <taxon>Hypericibacter</taxon>
    </lineage>
</organism>
<keyword evidence="2" id="KW-1185">Reference proteome</keyword>
<evidence type="ECO:0008006" key="3">
    <source>
        <dbReference type="Google" id="ProtNLM"/>
    </source>
</evidence>
<evidence type="ECO:0000313" key="2">
    <source>
        <dbReference type="Proteomes" id="UP000325797"/>
    </source>
</evidence>